<dbReference type="PANTHER" id="PTHR46268:SF15">
    <property type="entry name" value="UNIVERSAL STRESS PROTEIN HP_0031"/>
    <property type="match status" value="1"/>
</dbReference>
<dbReference type="CDD" id="cd00293">
    <property type="entry name" value="USP-like"/>
    <property type="match status" value="1"/>
</dbReference>
<dbReference type="EMBL" id="CP136508">
    <property type="protein sequence ID" value="WUR15476.1"/>
    <property type="molecule type" value="Genomic_DNA"/>
</dbReference>
<evidence type="ECO:0000259" key="2">
    <source>
        <dbReference type="Pfam" id="PF00582"/>
    </source>
</evidence>
<reference evidence="3 4" key="1">
    <citation type="journal article" date="2019" name="Int. J. Syst. Evol. Microbiol.">
        <title>The Draft Whole-Genome Sequence of the Antibiotic Producer Empedobacter haloabium ATCC 31962 Provides Indications for Its Taxonomic Reclassification.</title>
        <authorList>
            <person name="Miess H."/>
            <person name="Arlt P."/>
            <person name="Apel A.K."/>
            <person name="Weber T."/>
            <person name="Nieselt K."/>
            <person name="Hanssen F."/>
            <person name="Czemmel S."/>
            <person name="Nahnsen S."/>
            <person name="Gross H."/>
        </authorList>
    </citation>
    <scope>NUCLEOTIDE SEQUENCE [LARGE SCALE GENOMIC DNA]</scope>
    <source>
        <strain evidence="3 4">ATCC 31962</strain>
    </source>
</reference>
<evidence type="ECO:0000313" key="3">
    <source>
        <dbReference type="EMBL" id="WUR15476.1"/>
    </source>
</evidence>
<comment type="similarity">
    <text evidence="1">Belongs to the universal stress protein A family.</text>
</comment>
<sequence>MTYRTILVHADLAPAATHRVELACAIALDMGAHLIGAATTGISRFLQPGAAGISGGAIAEQLEALRDDARRALDAFDTVARRAGVPSVERQLCSDDTAGGLALQARYCDLAVLSQTDPDAPLAAVTSLPAYVMLHAARPVLVVPYAGRFDDFGRHALVAWDGGIEATRAVAAALPLLRRAASVTVAVFNAGHGADHGEQPGADLALYLSRHGIAVTVAPLSIGHDVGEELLSTAADVGAGFLVMGGYGHARLRELLLGGVTETVLRRMTLPVLMMH</sequence>
<protein>
    <submittedName>
        <fullName evidence="3">Universal stress protein</fullName>
    </submittedName>
</protein>
<gene>
    <name evidence="3" type="ORF">E7V67_010360</name>
</gene>
<dbReference type="Gene3D" id="3.40.50.12370">
    <property type="match status" value="1"/>
</dbReference>
<feature type="domain" description="UspA" evidence="2">
    <location>
        <begin position="3"/>
        <end position="144"/>
    </location>
</feature>
<evidence type="ECO:0000256" key="1">
    <source>
        <dbReference type="ARBA" id="ARBA00008791"/>
    </source>
</evidence>
<evidence type="ECO:0000313" key="4">
    <source>
        <dbReference type="Proteomes" id="UP000321323"/>
    </source>
</evidence>
<dbReference type="Proteomes" id="UP000321323">
    <property type="component" value="Chromosome"/>
</dbReference>
<dbReference type="PANTHER" id="PTHR46268">
    <property type="entry name" value="STRESS RESPONSE PROTEIN NHAX"/>
    <property type="match status" value="1"/>
</dbReference>
<dbReference type="PRINTS" id="PR01438">
    <property type="entry name" value="UNVRSLSTRESS"/>
</dbReference>
<dbReference type="Pfam" id="PF00582">
    <property type="entry name" value="Usp"/>
    <property type="match status" value="2"/>
</dbReference>
<keyword evidence="4" id="KW-1185">Reference proteome</keyword>
<dbReference type="InterPro" id="IPR006016">
    <property type="entry name" value="UspA"/>
</dbReference>
<proteinExistence type="inferred from homology"/>
<feature type="domain" description="UspA" evidence="2">
    <location>
        <begin position="154"/>
        <end position="275"/>
    </location>
</feature>
<organism evidence="3 4">
    <name type="scientific">[Empedobacter] haloabium</name>
    <dbReference type="NCBI Taxonomy" id="592317"/>
    <lineage>
        <taxon>Bacteria</taxon>
        <taxon>Pseudomonadati</taxon>
        <taxon>Pseudomonadota</taxon>
        <taxon>Betaproteobacteria</taxon>
        <taxon>Burkholderiales</taxon>
        <taxon>Oxalobacteraceae</taxon>
        <taxon>Telluria group</taxon>
        <taxon>Telluria group incertae sedis</taxon>
    </lineage>
</organism>
<accession>A0ABZ1URY0</accession>
<name>A0ABZ1URY0_9BURK</name>
<dbReference type="SUPFAM" id="SSF52402">
    <property type="entry name" value="Adenine nucleotide alpha hydrolases-like"/>
    <property type="match status" value="2"/>
</dbReference>
<dbReference type="InterPro" id="IPR006015">
    <property type="entry name" value="Universal_stress_UspA"/>
</dbReference>